<dbReference type="HAMAP" id="MF_01185">
    <property type="entry name" value="FliW"/>
    <property type="match status" value="1"/>
</dbReference>
<organism evidence="5 6">
    <name type="scientific">Kurthia sibirica</name>
    <dbReference type="NCBI Taxonomy" id="202750"/>
    <lineage>
        <taxon>Bacteria</taxon>
        <taxon>Bacillati</taxon>
        <taxon>Bacillota</taxon>
        <taxon>Bacilli</taxon>
        <taxon>Bacillales</taxon>
        <taxon>Caryophanaceae</taxon>
        <taxon>Kurthia</taxon>
    </lineage>
</organism>
<dbReference type="GO" id="GO:0044780">
    <property type="term" value="P:bacterial-type flagellum assembly"/>
    <property type="evidence" value="ECO:0007669"/>
    <property type="project" value="UniProtKB-UniRule"/>
</dbReference>
<dbReference type="InterPro" id="IPR003775">
    <property type="entry name" value="Flagellar_assembly_factor_FliW"/>
</dbReference>
<dbReference type="EMBL" id="QFVR01000006">
    <property type="protein sequence ID" value="PWI25793.1"/>
    <property type="molecule type" value="Genomic_DNA"/>
</dbReference>
<keyword evidence="1 4" id="KW-0963">Cytoplasm</keyword>
<reference evidence="5 6" key="1">
    <citation type="submission" date="2018-05" db="EMBL/GenBank/DDBJ databases">
        <title>Kurthia sibirica genome sequence.</title>
        <authorList>
            <person name="Maclea K.S."/>
            <person name="Goen A.E."/>
        </authorList>
    </citation>
    <scope>NUCLEOTIDE SEQUENCE [LARGE SCALE GENOMIC DNA]</scope>
    <source>
        <strain evidence="5 6">ATCC 49154</strain>
    </source>
</reference>
<evidence type="ECO:0000256" key="1">
    <source>
        <dbReference type="ARBA" id="ARBA00022490"/>
    </source>
</evidence>
<dbReference type="GO" id="GO:0005737">
    <property type="term" value="C:cytoplasm"/>
    <property type="evidence" value="ECO:0007669"/>
    <property type="project" value="UniProtKB-SubCell"/>
</dbReference>
<name>A0A2U3AMN0_9BACL</name>
<dbReference type="Pfam" id="PF02623">
    <property type="entry name" value="FliW"/>
    <property type="match status" value="1"/>
</dbReference>
<proteinExistence type="inferred from homology"/>
<dbReference type="RefSeq" id="WP_109305551.1">
    <property type="nucleotide sequence ID" value="NZ_BJUF01000049.1"/>
</dbReference>
<keyword evidence="6" id="KW-1185">Reference proteome</keyword>
<evidence type="ECO:0000256" key="4">
    <source>
        <dbReference type="HAMAP-Rule" id="MF_01185"/>
    </source>
</evidence>
<protein>
    <recommendedName>
        <fullName evidence="4">Flagellar assembly factor FliW</fullName>
    </recommendedName>
</protein>
<keyword evidence="5" id="KW-0282">Flagellum</keyword>
<dbReference type="Proteomes" id="UP000245938">
    <property type="component" value="Unassembled WGS sequence"/>
</dbReference>
<evidence type="ECO:0000256" key="2">
    <source>
        <dbReference type="ARBA" id="ARBA00022795"/>
    </source>
</evidence>
<dbReference type="NCBIfam" id="NF009793">
    <property type="entry name" value="PRK13285.1-1"/>
    <property type="match status" value="1"/>
</dbReference>
<evidence type="ECO:0000256" key="3">
    <source>
        <dbReference type="ARBA" id="ARBA00022845"/>
    </source>
</evidence>
<dbReference type="PANTHER" id="PTHR39190">
    <property type="entry name" value="FLAGELLAR ASSEMBLY FACTOR FLIW"/>
    <property type="match status" value="1"/>
</dbReference>
<keyword evidence="4" id="KW-0143">Chaperone</keyword>
<keyword evidence="2 4" id="KW-1005">Bacterial flagellum biogenesis</keyword>
<comment type="function">
    <text evidence="4">Acts as an anti-CsrA protein, binds CsrA and prevents it from repressing translation of its target genes, one of which is flagellin. Binds to flagellin and participates in the assembly of the flagellum.</text>
</comment>
<keyword evidence="5" id="KW-0969">Cilium</keyword>
<accession>A0A2U3AMN0</accession>
<comment type="subcellular location">
    <subcellularLocation>
        <location evidence="4">Cytoplasm</location>
    </subcellularLocation>
</comment>
<comment type="caution">
    <text evidence="5">The sequence shown here is derived from an EMBL/GenBank/DDBJ whole genome shotgun (WGS) entry which is preliminary data.</text>
</comment>
<dbReference type="Gene3D" id="2.30.290.10">
    <property type="entry name" value="BH3618-like"/>
    <property type="match status" value="1"/>
</dbReference>
<gene>
    <name evidence="4" type="primary">fliW</name>
    <name evidence="5" type="ORF">DEX24_06210</name>
</gene>
<dbReference type="OrthoDB" id="9801235at2"/>
<evidence type="ECO:0000313" key="5">
    <source>
        <dbReference type="EMBL" id="PWI25793.1"/>
    </source>
</evidence>
<keyword evidence="3 4" id="KW-0810">Translation regulation</keyword>
<dbReference type="AlphaFoldDB" id="A0A2U3AMN0"/>
<dbReference type="SUPFAM" id="SSF141457">
    <property type="entry name" value="BH3618-like"/>
    <property type="match status" value="1"/>
</dbReference>
<evidence type="ECO:0000313" key="6">
    <source>
        <dbReference type="Proteomes" id="UP000245938"/>
    </source>
</evidence>
<comment type="subunit">
    <text evidence="4">Interacts with translational regulator CsrA and flagellin(s).</text>
</comment>
<comment type="similarity">
    <text evidence="4">Belongs to the FliW family.</text>
</comment>
<dbReference type="PANTHER" id="PTHR39190:SF1">
    <property type="entry name" value="FLAGELLAR ASSEMBLY FACTOR FLIW"/>
    <property type="match status" value="1"/>
</dbReference>
<sequence length="147" mass="16651">MNIQTKFSGEISIAEEAIIKFPDGIPAFESEQEFVLIPLQESSPFIILQSVKTPEIGFIMAYPYEFKEDYAFDLTKEDQKILELENPNTVLIYSILTLKDSLEKSTMNLLAPIVINSQCNIGKQIILNESTLFPLQYPLKKAEGSTR</sequence>
<dbReference type="InterPro" id="IPR024046">
    <property type="entry name" value="Flagellar_assmbl_FliW_dom_sf"/>
</dbReference>
<dbReference type="GO" id="GO:0006417">
    <property type="term" value="P:regulation of translation"/>
    <property type="evidence" value="ECO:0007669"/>
    <property type="project" value="UniProtKB-KW"/>
</dbReference>
<keyword evidence="5" id="KW-0966">Cell projection</keyword>